<sequence>MFMEFVQEQALLFVALAVVVGMLVYSYVGDRIAGFKTVNCDEATRLYNDDAFLLDVRSAGEYKEGYIGEATNIAVTDLGSKLSQLPSDKSQPILTYCLSGARSARAAGILVKNGYTQVYNLSGGINAWRQAGLPTGKSKKNKKK</sequence>
<dbReference type="EMBL" id="JACBGI020000040">
    <property type="protein sequence ID" value="MBF6059072.1"/>
    <property type="molecule type" value="Genomic_DNA"/>
</dbReference>
<organism evidence="2 3">
    <name type="scientific">Thiomicrorhabdus heinhorstiae</name>
    <dbReference type="NCBI Taxonomy" id="2748010"/>
    <lineage>
        <taxon>Bacteria</taxon>
        <taxon>Pseudomonadati</taxon>
        <taxon>Pseudomonadota</taxon>
        <taxon>Gammaproteobacteria</taxon>
        <taxon>Thiotrichales</taxon>
        <taxon>Piscirickettsiaceae</taxon>
        <taxon>Thiomicrorhabdus</taxon>
    </lineage>
</organism>
<evidence type="ECO:0000313" key="2">
    <source>
        <dbReference type="EMBL" id="MBF6059072.1"/>
    </source>
</evidence>
<feature type="domain" description="Rhodanese" evidence="1">
    <location>
        <begin position="47"/>
        <end position="137"/>
    </location>
</feature>
<comment type="caution">
    <text evidence="2">The sequence shown here is derived from an EMBL/GenBank/DDBJ whole genome shotgun (WGS) entry which is preliminary data.</text>
</comment>
<reference evidence="2 3" key="2">
    <citation type="submission" date="2020-11" db="EMBL/GenBank/DDBJ databases">
        <title>Sulfur oxidizing isolate from Hospital Hole Sinkhole.</title>
        <authorList>
            <person name="Scott K.M."/>
        </authorList>
    </citation>
    <scope>NUCLEOTIDE SEQUENCE [LARGE SCALE GENOMIC DNA]</scope>
    <source>
        <strain evidence="2 3">HH1</strain>
    </source>
</reference>
<dbReference type="Proteomes" id="UP001193680">
    <property type="component" value="Unassembled WGS sequence"/>
</dbReference>
<dbReference type="InterPro" id="IPR036873">
    <property type="entry name" value="Rhodanese-like_dom_sf"/>
</dbReference>
<dbReference type="InterPro" id="IPR050229">
    <property type="entry name" value="GlpE_sulfurtransferase"/>
</dbReference>
<proteinExistence type="predicted"/>
<gene>
    <name evidence="2" type="ORF">H8792_012020</name>
</gene>
<keyword evidence="3" id="KW-1185">Reference proteome</keyword>
<evidence type="ECO:0000259" key="1">
    <source>
        <dbReference type="PROSITE" id="PS50206"/>
    </source>
</evidence>
<dbReference type="Gene3D" id="3.40.250.10">
    <property type="entry name" value="Rhodanese-like domain"/>
    <property type="match status" value="1"/>
</dbReference>
<dbReference type="CDD" id="cd00158">
    <property type="entry name" value="RHOD"/>
    <property type="match status" value="1"/>
</dbReference>
<protein>
    <submittedName>
        <fullName evidence="2">Rhodanese-like domain-containing protein</fullName>
    </submittedName>
</protein>
<dbReference type="SMART" id="SM00450">
    <property type="entry name" value="RHOD"/>
    <property type="match status" value="1"/>
</dbReference>
<reference evidence="2 3" key="1">
    <citation type="submission" date="2020-06" db="EMBL/GenBank/DDBJ databases">
        <authorList>
            <person name="Scott K."/>
        </authorList>
    </citation>
    <scope>NUCLEOTIDE SEQUENCE [LARGE SCALE GENOMIC DNA]</scope>
    <source>
        <strain evidence="2 3">HH1</strain>
    </source>
</reference>
<dbReference type="SUPFAM" id="SSF52821">
    <property type="entry name" value="Rhodanese/Cell cycle control phosphatase"/>
    <property type="match status" value="1"/>
</dbReference>
<dbReference type="InterPro" id="IPR001763">
    <property type="entry name" value="Rhodanese-like_dom"/>
</dbReference>
<dbReference type="PANTHER" id="PTHR43031">
    <property type="entry name" value="FAD-DEPENDENT OXIDOREDUCTASE"/>
    <property type="match status" value="1"/>
</dbReference>
<dbReference type="Pfam" id="PF00581">
    <property type="entry name" value="Rhodanese"/>
    <property type="match status" value="1"/>
</dbReference>
<dbReference type="PROSITE" id="PS50206">
    <property type="entry name" value="RHODANESE_3"/>
    <property type="match status" value="1"/>
</dbReference>
<name>A0ABS0C498_9GAMM</name>
<evidence type="ECO:0000313" key="3">
    <source>
        <dbReference type="Proteomes" id="UP001193680"/>
    </source>
</evidence>
<dbReference type="PANTHER" id="PTHR43031:SF18">
    <property type="entry name" value="RHODANESE-RELATED SULFURTRANSFERASES"/>
    <property type="match status" value="1"/>
</dbReference>
<accession>A0ABS0C498</accession>